<dbReference type="Pfam" id="PF09743">
    <property type="entry name" value="E3_UFM1_ligase"/>
    <property type="match status" value="1"/>
</dbReference>
<organism evidence="2">
    <name type="scientific">Candidatus Heimdallarchaeum aukensis</name>
    <dbReference type="NCBI Taxonomy" id="2876573"/>
    <lineage>
        <taxon>Archaea</taxon>
        <taxon>Promethearchaeati</taxon>
        <taxon>Candidatus Heimdallarchaeota</taxon>
        <taxon>Candidatus Heimdallarchaeia (ex Rinke et al. 2021) (nom. nud.)</taxon>
        <taxon>Candidatus Heimdallarchaeales</taxon>
        <taxon>Candidatus Heimdallarchaeaceae</taxon>
        <taxon>Candidatus Heimdallarchaeum</taxon>
    </lineage>
</organism>
<dbReference type="AlphaFoldDB" id="A0A9Y1FKJ6"/>
<proteinExistence type="predicted"/>
<dbReference type="InterPro" id="IPR056579">
    <property type="entry name" value="Ufl1_N"/>
</dbReference>
<gene>
    <name evidence="2" type="ORF">K9W45_08735</name>
</gene>
<protein>
    <recommendedName>
        <fullName evidence="1">E3 UFM1-protein ligase 1-like N-terminal domain-containing protein</fullName>
    </recommendedName>
</protein>
<dbReference type="EMBL" id="CP084166">
    <property type="protein sequence ID" value="UJG39929.1"/>
    <property type="molecule type" value="Genomic_DNA"/>
</dbReference>
<accession>A0A9Y1FKJ6</accession>
<name>A0A9Y1FKJ6_9ARCH</name>
<reference evidence="2" key="1">
    <citation type="journal article" date="2022" name="Nat. Microbiol.">
        <title>Unique mobile elements and scalable gene flow at the prokaryote-eukaryote boundary revealed by circularized Asgard archaea genomes.</title>
        <authorList>
            <person name="Wu F."/>
            <person name="Speth D.R."/>
            <person name="Philosof A."/>
            <person name="Cremiere A."/>
            <person name="Narayanan A."/>
            <person name="Barco R.A."/>
            <person name="Connon S.A."/>
            <person name="Amend J.P."/>
            <person name="Antoshechkin I.A."/>
            <person name="Orphan V.J."/>
        </authorList>
    </citation>
    <scope>NUCLEOTIDE SEQUENCE</scope>
    <source>
        <strain evidence="2">PM71</strain>
    </source>
</reference>
<evidence type="ECO:0000313" key="2">
    <source>
        <dbReference type="EMBL" id="UJG39929.1"/>
    </source>
</evidence>
<evidence type="ECO:0000259" key="1">
    <source>
        <dbReference type="Pfam" id="PF09743"/>
    </source>
</evidence>
<feature type="domain" description="E3 UFM1-protein ligase 1-like N-terminal" evidence="1">
    <location>
        <begin position="75"/>
        <end position="185"/>
    </location>
</feature>
<sequence length="252" mass="29484">MKLIGFLRSLFVSKEKDFIEKFYKILDEKRYANLAKIETKLAYNQRVDIVNRLLAESLISGIFLPKKKYFFSLEEKLMVEIEQKLKQTGKFDIQNLKKQWPISEKLLSSVLQKFGKGFLGHTFYYSYNYVYSLLKDNLMKCEEEFSLKNLSDELGLDEEIILKLAKSLLNDNEVKGAIKSNSIFLSEQQTFQLVIQIIEEQSQSSLEISFDEISTEVDIPASFIEPILFKIVKENPDRFTLYPIDKKILIKK</sequence>
<dbReference type="Proteomes" id="UP001201020">
    <property type="component" value="Chromosome"/>
</dbReference>